<dbReference type="InterPro" id="IPR004119">
    <property type="entry name" value="EcKL"/>
</dbReference>
<feature type="domain" description="CHK kinase-like" evidence="1">
    <location>
        <begin position="141"/>
        <end position="342"/>
    </location>
</feature>
<dbReference type="EnsemblMetazoa" id="AAEL000515-RA">
    <property type="protein sequence ID" value="AAEL000515-PA"/>
    <property type="gene ID" value="AAEL000515"/>
</dbReference>
<reference evidence="2" key="2">
    <citation type="submission" date="2020-05" db="UniProtKB">
        <authorList>
            <consortium name="EnsemblMetazoa"/>
        </authorList>
    </citation>
    <scope>IDENTIFICATION</scope>
    <source>
        <strain evidence="2">LVP_AGWG</strain>
    </source>
</reference>
<dbReference type="InParanoid" id="A0A1S4EW64"/>
<dbReference type="SMART" id="SM00587">
    <property type="entry name" value="CHK"/>
    <property type="match status" value="1"/>
</dbReference>
<dbReference type="Proteomes" id="UP000008820">
    <property type="component" value="Chromosome 3"/>
</dbReference>
<reference evidence="2 3" key="1">
    <citation type="submission" date="2017-06" db="EMBL/GenBank/DDBJ databases">
        <title>Aedes aegypti genome working group (AGWG) sequencing and assembly.</title>
        <authorList>
            <consortium name="Aedes aegypti Genome Working Group (AGWG)"/>
            <person name="Matthews B.J."/>
        </authorList>
    </citation>
    <scope>NUCLEOTIDE SEQUENCE [LARGE SCALE GENOMIC DNA]</scope>
    <source>
        <strain evidence="2 3">LVP_AGWG</strain>
    </source>
</reference>
<proteinExistence type="predicted"/>
<sequence>MEEQQKLDYIRHELTGKIIKTLKLDDHELVKVSITTPNHLDGFMSAIHNLVLITRDNKTKKETTLNLMVKVMKGDEAFREVSQTKTQFTNEIYIYDKVIPVFSEVLSSRRCKVRGEDWCPRIFHCAAGLIPGFSSIYETILVMENMTLDGFKTGPRNDLDEDHLTLMAERIAQFHACSYALKIMDKENLEKLVNGIIPLNFIKNGQMFKSYAIMFRCGLDRIYEYLAKHPDELNSEQFTVDMEKLRDKYGKEPINLMQKFLQRDEFSVILHGDYNRNNVLFKYENGRPVDLRMFDFQENRYATPSIDLSFFMCMSMPTGFREQLWIPLLKSYHDSLMETLVDILKCDRNDPRLETYSYINFMKHMNRFAMYGAMVACHFLPWMLSSEEECALLAENSVLDIGSAEMRRLIMVSGGEKVDKRLIEIFRHMSQLGYFSIVHDD</sequence>
<keyword evidence="3" id="KW-1185">Reference proteome</keyword>
<evidence type="ECO:0000313" key="2">
    <source>
        <dbReference type="EnsemblMetazoa" id="AAEL000515-PA"/>
    </source>
</evidence>
<dbReference type="Gene3D" id="3.90.1200.10">
    <property type="match status" value="1"/>
</dbReference>
<name>A0A1S4EW64_AEDAE</name>
<dbReference type="PANTHER" id="PTHR11012">
    <property type="entry name" value="PROTEIN KINASE-LIKE DOMAIN-CONTAINING"/>
    <property type="match status" value="1"/>
</dbReference>
<dbReference type="InterPro" id="IPR015897">
    <property type="entry name" value="CHK_kinase-like"/>
</dbReference>
<gene>
    <name evidence="2" type="primary">5578484</name>
</gene>
<dbReference type="PANTHER" id="PTHR11012:SF4">
    <property type="entry name" value="LD42035P"/>
    <property type="match status" value="1"/>
</dbReference>
<dbReference type="InterPro" id="IPR011009">
    <property type="entry name" value="Kinase-like_dom_sf"/>
</dbReference>
<accession>A0A1S4EW64</accession>
<dbReference type="AlphaFoldDB" id="A0A1S4EW64"/>
<dbReference type="SUPFAM" id="SSF56112">
    <property type="entry name" value="Protein kinase-like (PK-like)"/>
    <property type="match status" value="1"/>
</dbReference>
<dbReference type="VEuPathDB" id="VectorBase:AAEL000515"/>
<evidence type="ECO:0000259" key="1">
    <source>
        <dbReference type="SMART" id="SM00587"/>
    </source>
</evidence>
<evidence type="ECO:0000313" key="3">
    <source>
        <dbReference type="Proteomes" id="UP000008820"/>
    </source>
</evidence>
<dbReference type="Pfam" id="PF02958">
    <property type="entry name" value="EcKL"/>
    <property type="match status" value="1"/>
</dbReference>
<organism evidence="2 3">
    <name type="scientific">Aedes aegypti</name>
    <name type="common">Yellowfever mosquito</name>
    <name type="synonym">Culex aegypti</name>
    <dbReference type="NCBI Taxonomy" id="7159"/>
    <lineage>
        <taxon>Eukaryota</taxon>
        <taxon>Metazoa</taxon>
        <taxon>Ecdysozoa</taxon>
        <taxon>Arthropoda</taxon>
        <taxon>Hexapoda</taxon>
        <taxon>Insecta</taxon>
        <taxon>Pterygota</taxon>
        <taxon>Neoptera</taxon>
        <taxon>Endopterygota</taxon>
        <taxon>Diptera</taxon>
        <taxon>Nematocera</taxon>
        <taxon>Culicoidea</taxon>
        <taxon>Culicidae</taxon>
        <taxon>Culicinae</taxon>
        <taxon>Aedini</taxon>
        <taxon>Aedes</taxon>
        <taxon>Stegomyia</taxon>
    </lineage>
</organism>
<dbReference type="OrthoDB" id="190089at2759"/>
<protein>
    <recommendedName>
        <fullName evidence="1">CHK kinase-like domain-containing protein</fullName>
    </recommendedName>
</protein>